<dbReference type="OrthoDB" id="9778595at2"/>
<dbReference type="RefSeq" id="WP_085639000.1">
    <property type="nucleotide sequence ID" value="NZ_JFKC01000015.1"/>
</dbReference>
<dbReference type="GO" id="GO:0016740">
    <property type="term" value="F:transferase activity"/>
    <property type="evidence" value="ECO:0007669"/>
    <property type="project" value="UniProtKB-KW"/>
</dbReference>
<evidence type="ECO:0000313" key="12">
    <source>
        <dbReference type="EMBL" id="OSQ48942.1"/>
    </source>
</evidence>
<accession>A0A1X4NIY1</accession>
<protein>
    <recommendedName>
        <fullName evidence="3">FAD:protein FMN transferase</fullName>
        <ecNumber evidence="2">2.7.1.180</ecNumber>
    </recommendedName>
    <alternativeName>
        <fullName evidence="9">Flavin transferase</fullName>
    </alternativeName>
</protein>
<evidence type="ECO:0000256" key="6">
    <source>
        <dbReference type="ARBA" id="ARBA00022723"/>
    </source>
</evidence>
<keyword evidence="8" id="KW-0460">Magnesium</keyword>
<evidence type="ECO:0000256" key="5">
    <source>
        <dbReference type="ARBA" id="ARBA00022679"/>
    </source>
</evidence>
<evidence type="ECO:0000256" key="9">
    <source>
        <dbReference type="ARBA" id="ARBA00031306"/>
    </source>
</evidence>
<keyword evidence="4" id="KW-0285">Flavoprotein</keyword>
<evidence type="ECO:0000313" key="13">
    <source>
        <dbReference type="Proteomes" id="UP000193926"/>
    </source>
</evidence>
<keyword evidence="13" id="KW-1185">Reference proteome</keyword>
<keyword evidence="5" id="KW-0808">Transferase</keyword>
<evidence type="ECO:0000256" key="4">
    <source>
        <dbReference type="ARBA" id="ARBA00022630"/>
    </source>
</evidence>
<reference evidence="12 13" key="1">
    <citation type="submission" date="2014-03" db="EMBL/GenBank/DDBJ databases">
        <title>The draft genome sequence of Marivita geojedonensis KCTC 23882.</title>
        <authorList>
            <person name="Lai Q."/>
            <person name="Shao Z."/>
        </authorList>
    </citation>
    <scope>NUCLEOTIDE SEQUENCE [LARGE SCALE GENOMIC DNA]</scope>
    <source>
        <strain evidence="12 13">DPG-138</strain>
    </source>
</reference>
<dbReference type="Pfam" id="PF02424">
    <property type="entry name" value="ApbE"/>
    <property type="match status" value="1"/>
</dbReference>
<evidence type="ECO:0000256" key="2">
    <source>
        <dbReference type="ARBA" id="ARBA00011955"/>
    </source>
</evidence>
<dbReference type="STRING" id="1123756.MGEO_14005"/>
<dbReference type="PANTHER" id="PTHR30040">
    <property type="entry name" value="THIAMINE BIOSYNTHESIS LIPOPROTEIN APBE"/>
    <property type="match status" value="1"/>
</dbReference>
<organism evidence="12 13">
    <name type="scientific">Marivita geojedonensis</name>
    <dbReference type="NCBI Taxonomy" id="1123756"/>
    <lineage>
        <taxon>Bacteria</taxon>
        <taxon>Pseudomonadati</taxon>
        <taxon>Pseudomonadota</taxon>
        <taxon>Alphaproteobacteria</taxon>
        <taxon>Rhodobacterales</taxon>
        <taxon>Roseobacteraceae</taxon>
        <taxon>Marivita</taxon>
    </lineage>
</organism>
<proteinExistence type="predicted"/>
<comment type="caution">
    <text evidence="12">The sequence shown here is derived from an EMBL/GenBank/DDBJ whole genome shotgun (WGS) entry which is preliminary data.</text>
</comment>
<dbReference type="SUPFAM" id="SSF143631">
    <property type="entry name" value="ApbE-like"/>
    <property type="match status" value="1"/>
</dbReference>
<dbReference type="PANTHER" id="PTHR30040:SF2">
    <property type="entry name" value="FAD:PROTEIN FMN TRANSFERASE"/>
    <property type="match status" value="1"/>
</dbReference>
<feature type="signal peptide" evidence="11">
    <location>
        <begin position="1"/>
        <end position="22"/>
    </location>
</feature>
<evidence type="ECO:0000256" key="11">
    <source>
        <dbReference type="SAM" id="SignalP"/>
    </source>
</evidence>
<evidence type="ECO:0000256" key="10">
    <source>
        <dbReference type="ARBA" id="ARBA00048540"/>
    </source>
</evidence>
<comment type="cofactor">
    <cofactor evidence="1">
        <name>Mg(2+)</name>
        <dbReference type="ChEBI" id="CHEBI:18420"/>
    </cofactor>
</comment>
<name>A0A1X4NIY1_9RHOB</name>
<gene>
    <name evidence="12" type="ORF">MGEO_14005</name>
</gene>
<sequence>MKRRRFLTLAAAFACAPALARADTWSGQALGAEVSVTLHGPREMTQKALADVPRLLVNFEEAFSLFRPTSHLSRLNIMGRLRDPNVLMRTLMARADEAHHLSGGLFDPTIQPLWEAYAKGRDPEPARKALGWHRVRYSDRMIEVQSGQALTFNGIAQGFATDVMRLLLRKHGAETALVNIGEQAAMGGPFTLGLDDPTHGHLGTRELRDMAIATSSPAALTLGDRSHILGPRGEIPLWSTVSIEAPSATMADALSTAAVFMDRDRLRHLKVAAGLHRITLVDADGNIQTL</sequence>
<evidence type="ECO:0000256" key="8">
    <source>
        <dbReference type="ARBA" id="ARBA00022842"/>
    </source>
</evidence>
<evidence type="ECO:0000256" key="3">
    <source>
        <dbReference type="ARBA" id="ARBA00016337"/>
    </source>
</evidence>
<dbReference type="AlphaFoldDB" id="A0A1X4NIY1"/>
<dbReference type="InterPro" id="IPR024932">
    <property type="entry name" value="ApbE"/>
</dbReference>
<feature type="chain" id="PRO_5039927299" description="FAD:protein FMN transferase" evidence="11">
    <location>
        <begin position="23"/>
        <end position="290"/>
    </location>
</feature>
<dbReference type="EC" id="2.7.1.180" evidence="2"/>
<dbReference type="EMBL" id="JFKC01000015">
    <property type="protein sequence ID" value="OSQ48942.1"/>
    <property type="molecule type" value="Genomic_DNA"/>
</dbReference>
<dbReference type="Proteomes" id="UP000193926">
    <property type="component" value="Unassembled WGS sequence"/>
</dbReference>
<evidence type="ECO:0000256" key="1">
    <source>
        <dbReference type="ARBA" id="ARBA00001946"/>
    </source>
</evidence>
<comment type="catalytic activity">
    <reaction evidence="10">
        <text>L-threonyl-[protein] + FAD = FMN-L-threonyl-[protein] + AMP + H(+)</text>
        <dbReference type="Rhea" id="RHEA:36847"/>
        <dbReference type="Rhea" id="RHEA-COMP:11060"/>
        <dbReference type="Rhea" id="RHEA-COMP:11061"/>
        <dbReference type="ChEBI" id="CHEBI:15378"/>
        <dbReference type="ChEBI" id="CHEBI:30013"/>
        <dbReference type="ChEBI" id="CHEBI:57692"/>
        <dbReference type="ChEBI" id="CHEBI:74257"/>
        <dbReference type="ChEBI" id="CHEBI:456215"/>
        <dbReference type="EC" id="2.7.1.180"/>
    </reaction>
</comment>
<keyword evidence="6" id="KW-0479">Metal-binding</keyword>
<keyword evidence="7" id="KW-0274">FAD</keyword>
<dbReference type="Gene3D" id="3.10.520.10">
    <property type="entry name" value="ApbE-like domains"/>
    <property type="match status" value="1"/>
</dbReference>
<dbReference type="GO" id="GO:0046872">
    <property type="term" value="F:metal ion binding"/>
    <property type="evidence" value="ECO:0007669"/>
    <property type="project" value="UniProtKB-KW"/>
</dbReference>
<dbReference type="InterPro" id="IPR003374">
    <property type="entry name" value="ApbE-like_sf"/>
</dbReference>
<evidence type="ECO:0000256" key="7">
    <source>
        <dbReference type="ARBA" id="ARBA00022827"/>
    </source>
</evidence>
<keyword evidence="11" id="KW-0732">Signal</keyword>